<evidence type="ECO:0000313" key="5">
    <source>
        <dbReference type="Proteomes" id="UP000449547"/>
    </source>
</evidence>
<evidence type="ECO:0000313" key="4">
    <source>
        <dbReference type="EMBL" id="KAA8900297.1"/>
    </source>
</evidence>
<keyword evidence="2" id="KW-0560">Oxidoreductase</keyword>
<evidence type="ECO:0000259" key="3">
    <source>
        <dbReference type="Pfam" id="PF07883"/>
    </source>
</evidence>
<dbReference type="PANTHER" id="PTHR41517:SF1">
    <property type="entry name" value="CUPIN"/>
    <property type="match status" value="1"/>
</dbReference>
<dbReference type="SUPFAM" id="SSF51182">
    <property type="entry name" value="RmlC-like cupins"/>
    <property type="match status" value="1"/>
</dbReference>
<dbReference type="InterPro" id="IPR013096">
    <property type="entry name" value="Cupin_2"/>
</dbReference>
<comment type="caution">
    <text evidence="4">The sequence shown here is derived from an EMBL/GenBank/DDBJ whole genome shotgun (WGS) entry which is preliminary data.</text>
</comment>
<feature type="domain" description="Cupin type-2" evidence="3">
    <location>
        <begin position="89"/>
        <end position="156"/>
    </location>
</feature>
<organism evidence="4 5">
    <name type="scientific">Diutina rugosa</name>
    <name type="common">Yeast</name>
    <name type="synonym">Candida rugosa</name>
    <dbReference type="NCBI Taxonomy" id="5481"/>
    <lineage>
        <taxon>Eukaryota</taxon>
        <taxon>Fungi</taxon>
        <taxon>Dikarya</taxon>
        <taxon>Ascomycota</taxon>
        <taxon>Saccharomycotina</taxon>
        <taxon>Pichiomycetes</taxon>
        <taxon>Debaryomycetaceae</taxon>
        <taxon>Diutina</taxon>
    </lineage>
</organism>
<accession>A0A642UJP3</accession>
<dbReference type="RefSeq" id="XP_034011343.1">
    <property type="nucleotide sequence ID" value="XM_034156688.1"/>
</dbReference>
<sequence length="310" mass="34993">MSPSQDTSAYFKTLPAHNVEALWPKMAAVVPPVPAPRAVPTLWKYNDIRPLLEQAGHLVAAADAERRVLMLINPALQAPQTTDTLYAGLQYINPGEVAPAHRHSAFALRFIVEGEGAFTNVEGSRLYMERGDVILTPRWQWHDHGKEGEGAMVWLDGLDLPIFQAIPVNFAEHYEKDEFPVTQEGNPDLRFPWSETQKALDGNKDANGYSFYEYRQTNGKPLSSIIGGNAERVESESPQRQENSSFVYHIYEGKGYTEIGDDKIEWGPRDTFCIPAWKPFRHVVTEGPAYLFSYNDKPLLTNLEVYRKGK</sequence>
<name>A0A642UJP3_DIURU</name>
<protein>
    <recommendedName>
        <fullName evidence="3">Cupin type-2 domain-containing protein</fullName>
    </recommendedName>
</protein>
<dbReference type="InterPro" id="IPR014710">
    <property type="entry name" value="RmlC-like_jellyroll"/>
</dbReference>
<dbReference type="Proteomes" id="UP000449547">
    <property type="component" value="Unassembled WGS sequence"/>
</dbReference>
<reference evidence="4 5" key="1">
    <citation type="submission" date="2019-07" db="EMBL/GenBank/DDBJ databases">
        <title>Genome assembly of two rare yeast pathogens: Diutina rugosa and Trichomonascus ciferrii.</title>
        <authorList>
            <person name="Mixao V."/>
            <person name="Saus E."/>
            <person name="Hansen A."/>
            <person name="Lass-Flor C."/>
            <person name="Gabaldon T."/>
        </authorList>
    </citation>
    <scope>NUCLEOTIDE SEQUENCE [LARGE SCALE GENOMIC DNA]</scope>
    <source>
        <strain evidence="4 5">CBS 613</strain>
    </source>
</reference>
<dbReference type="InterPro" id="IPR047183">
    <property type="entry name" value="GDO-like"/>
</dbReference>
<dbReference type="PANTHER" id="PTHR41517">
    <property type="entry name" value="1,2-DIOXYGENASE PROTEIN-RELATED"/>
    <property type="match status" value="1"/>
</dbReference>
<dbReference type="EMBL" id="SWFT01000113">
    <property type="protein sequence ID" value="KAA8900297.1"/>
    <property type="molecule type" value="Genomic_DNA"/>
</dbReference>
<keyword evidence="1" id="KW-0223">Dioxygenase</keyword>
<gene>
    <name evidence="4" type="ORF">DIURU_003878</name>
</gene>
<proteinExistence type="predicted"/>
<dbReference type="InterPro" id="IPR011051">
    <property type="entry name" value="RmlC_Cupin_sf"/>
</dbReference>
<dbReference type="CDD" id="cd02216">
    <property type="entry name" value="cupin_GDO-like_N"/>
    <property type="match status" value="1"/>
</dbReference>
<evidence type="ECO:0000256" key="1">
    <source>
        <dbReference type="ARBA" id="ARBA00022964"/>
    </source>
</evidence>
<dbReference type="OMA" id="ANKIEPW"/>
<dbReference type="OrthoDB" id="2205143at2759"/>
<dbReference type="CDD" id="cd06992">
    <property type="entry name" value="cupin_GDO-like_C"/>
    <property type="match status" value="1"/>
</dbReference>
<keyword evidence="5" id="KW-1185">Reference proteome</keyword>
<evidence type="ECO:0000256" key="2">
    <source>
        <dbReference type="ARBA" id="ARBA00023002"/>
    </source>
</evidence>
<dbReference type="Gene3D" id="2.60.120.10">
    <property type="entry name" value="Jelly Rolls"/>
    <property type="match status" value="2"/>
</dbReference>
<dbReference type="AlphaFoldDB" id="A0A642UJP3"/>
<dbReference type="GO" id="GO:0051213">
    <property type="term" value="F:dioxygenase activity"/>
    <property type="evidence" value="ECO:0007669"/>
    <property type="project" value="UniProtKB-KW"/>
</dbReference>
<dbReference type="Pfam" id="PF07883">
    <property type="entry name" value="Cupin_2"/>
    <property type="match status" value="1"/>
</dbReference>
<dbReference type="GeneID" id="54782529"/>
<dbReference type="VEuPathDB" id="FungiDB:DIURU_003878"/>